<dbReference type="PANTHER" id="PTHR11730:SF89">
    <property type="entry name" value="AMMONIUM TRANSPORTER SLL0108-RELATED"/>
    <property type="match status" value="1"/>
</dbReference>
<keyword evidence="3" id="KW-0813">Transport</keyword>
<comment type="similarity">
    <text evidence="2">Belongs to the ammonia transporter channel (TC 1.A.11.2) family.</text>
</comment>
<dbReference type="GO" id="GO:0016020">
    <property type="term" value="C:membrane"/>
    <property type="evidence" value="ECO:0007669"/>
    <property type="project" value="UniProtKB-SubCell"/>
</dbReference>
<dbReference type="Gene3D" id="1.10.3430.10">
    <property type="entry name" value="Ammonium transporter AmtB like domains"/>
    <property type="match status" value="1"/>
</dbReference>
<dbReference type="GO" id="GO:0097272">
    <property type="term" value="P:ammonium homeostasis"/>
    <property type="evidence" value="ECO:0007669"/>
    <property type="project" value="TreeGrafter"/>
</dbReference>
<dbReference type="Pfam" id="PF00909">
    <property type="entry name" value="Ammonium_transp"/>
    <property type="match status" value="1"/>
</dbReference>
<keyword evidence="6" id="KW-0472">Membrane</keyword>
<evidence type="ECO:0000256" key="6">
    <source>
        <dbReference type="ARBA" id="ARBA00023136"/>
    </source>
</evidence>
<keyword evidence="4" id="KW-0812">Transmembrane</keyword>
<gene>
    <name evidence="9" type="ORF">DYL72_00145</name>
</gene>
<reference evidence="9 10" key="1">
    <citation type="submission" date="2018-12" db="EMBL/GenBank/DDBJ databases">
        <title>Characterization and Draft Genome of Vibrio anguillarum J360 Marine Pathogen Isolated from an Outbreak in Lumpfish (Cyclopterus lumpus).</title>
        <authorList>
            <person name="Vasquez J.I."/>
            <person name="Cao T."/>
            <person name="Chakraborty S."/>
            <person name="Gnanagobal H."/>
            <person name="Wescot J."/>
            <person name="Boyce D."/>
            <person name="Santander J."/>
        </authorList>
    </citation>
    <scope>NUCLEOTIDE SEQUENCE [LARGE SCALE GENOMIC DNA]</scope>
    <source>
        <strain evidence="9 10">J360</strain>
    </source>
</reference>
<evidence type="ECO:0000256" key="5">
    <source>
        <dbReference type="ARBA" id="ARBA00022989"/>
    </source>
</evidence>
<dbReference type="InterPro" id="IPR029020">
    <property type="entry name" value="Ammonium/urea_transptr"/>
</dbReference>
<evidence type="ECO:0000313" key="10">
    <source>
        <dbReference type="Proteomes" id="UP000256923"/>
    </source>
</evidence>
<keyword evidence="5" id="KW-1133">Transmembrane helix</keyword>
<dbReference type="GO" id="GO:0008519">
    <property type="term" value="F:ammonium channel activity"/>
    <property type="evidence" value="ECO:0007669"/>
    <property type="project" value="InterPro"/>
</dbReference>
<protein>
    <submittedName>
        <fullName evidence="9">Ammonium transporter</fullName>
    </submittedName>
</protein>
<accession>A0A289GC97</accession>
<evidence type="ECO:0000256" key="3">
    <source>
        <dbReference type="ARBA" id="ARBA00022448"/>
    </source>
</evidence>
<feature type="domain" description="Ammonium transporter AmtB-like" evidence="8">
    <location>
        <begin position="23"/>
        <end position="401"/>
    </location>
</feature>
<evidence type="ECO:0000313" key="9">
    <source>
        <dbReference type="EMBL" id="AZS23611.1"/>
    </source>
</evidence>
<dbReference type="RefSeq" id="WP_069212174.1">
    <property type="nucleotide sequence ID" value="NZ_CP023054.1"/>
</dbReference>
<evidence type="ECO:0000256" key="7">
    <source>
        <dbReference type="ARBA" id="ARBA00023177"/>
    </source>
</evidence>
<proteinExistence type="inferred from homology"/>
<keyword evidence="7" id="KW-0924">Ammonia transport</keyword>
<dbReference type="Proteomes" id="UP000256923">
    <property type="component" value="Chromosome 1"/>
</dbReference>
<evidence type="ECO:0000259" key="8">
    <source>
        <dbReference type="Pfam" id="PF00909"/>
    </source>
</evidence>
<dbReference type="InterPro" id="IPR024041">
    <property type="entry name" value="NH4_transpt_AmtB-like_dom"/>
</dbReference>
<evidence type="ECO:0000256" key="1">
    <source>
        <dbReference type="ARBA" id="ARBA00004141"/>
    </source>
</evidence>
<dbReference type="PROSITE" id="PS01219">
    <property type="entry name" value="AMMONIUM_TRANSP"/>
    <property type="match status" value="1"/>
</dbReference>
<sequence>MAQTVSQVQGAVQALTQSSDTLFLLLGAIMVFLMHAGFAFLEVGTVRKKNQVNALVKILADFGISTIAYFFIGYWIAYGAHFFADAQTLAQGNGYHLVKFFFLLTFAAAIPAIVSGGIAERARFYPILIATFFTVGFVYPLFEGMIWNGNYGVQSWFEAQFGAAFHDFAGSVVVHAVGGWIALIAVMFLGMRKGRVRAGKHTNFAPSNIPFLALGAWILCVGWFGFNVMSAQTLNGISGLVAMNSLMAMTGGILAALIVGKNDPGFIHNGPLAGLVAVCAGSDLMHPLGALVTGVVAGALFVWLFTQLQNRTRIDDVLGVWPLHGVCGAWGGIAAGIFGQSSLGGLGGVSLAVQLLGTLLGISVAVLGAAIVYGSLNVLTGLRLSEEDEFNGADLAIHKISAINED</sequence>
<dbReference type="InterPro" id="IPR018047">
    <property type="entry name" value="Ammonium_transpt_CS"/>
</dbReference>
<dbReference type="EMBL" id="CP034672">
    <property type="protein sequence ID" value="AZS23611.1"/>
    <property type="molecule type" value="Genomic_DNA"/>
</dbReference>
<organism evidence="9 10">
    <name type="scientific">Vibrio anguillarum</name>
    <name type="common">Listonella anguillarum</name>
    <dbReference type="NCBI Taxonomy" id="55601"/>
    <lineage>
        <taxon>Bacteria</taxon>
        <taxon>Pseudomonadati</taxon>
        <taxon>Pseudomonadota</taxon>
        <taxon>Gammaproteobacteria</taxon>
        <taxon>Vibrionales</taxon>
        <taxon>Vibrionaceae</taxon>
        <taxon>Vibrio</taxon>
    </lineage>
</organism>
<dbReference type="SUPFAM" id="SSF111352">
    <property type="entry name" value="Ammonium transporter"/>
    <property type="match status" value="1"/>
</dbReference>
<evidence type="ECO:0000256" key="2">
    <source>
        <dbReference type="ARBA" id="ARBA00005887"/>
    </source>
</evidence>
<evidence type="ECO:0000256" key="4">
    <source>
        <dbReference type="ARBA" id="ARBA00022692"/>
    </source>
</evidence>
<comment type="subcellular location">
    <subcellularLocation>
        <location evidence="1">Membrane</location>
        <topology evidence="1">Multi-pass membrane protein</topology>
    </subcellularLocation>
</comment>
<dbReference type="PANTHER" id="PTHR11730">
    <property type="entry name" value="AMMONIUM TRANSPORTER"/>
    <property type="match status" value="1"/>
</dbReference>
<name>A0A289GC97_VIBAN</name>
<dbReference type="AlphaFoldDB" id="A0A289GC97"/>